<proteinExistence type="predicted"/>
<dbReference type="Proteomes" id="UP000005101">
    <property type="component" value="Unassembled WGS sequence"/>
</dbReference>
<evidence type="ECO:0008006" key="3">
    <source>
        <dbReference type="Google" id="ProtNLM"/>
    </source>
</evidence>
<evidence type="ECO:0000313" key="1">
    <source>
        <dbReference type="EMBL" id="EFR55047.1"/>
    </source>
</evidence>
<dbReference type="InterPro" id="IPR025342">
    <property type="entry name" value="DUF4248"/>
</dbReference>
<keyword evidence="2" id="KW-1185">Reference proteome</keyword>
<name>A0ABN0BQ39_BACFG</name>
<organism evidence="1 2">
    <name type="scientific">Bacteroides fragilis 3_1_12</name>
    <dbReference type="NCBI Taxonomy" id="457424"/>
    <lineage>
        <taxon>Bacteria</taxon>
        <taxon>Pseudomonadati</taxon>
        <taxon>Bacteroidota</taxon>
        <taxon>Bacteroidia</taxon>
        <taxon>Bacteroidales</taxon>
        <taxon>Bacteroidaceae</taxon>
        <taxon>Bacteroides</taxon>
    </lineage>
</organism>
<reference evidence="1 2" key="1">
    <citation type="submission" date="2008-12" db="EMBL/GenBank/DDBJ databases">
        <title>Annotation of Bacteroides fragilis strain 3_1_12.</title>
        <authorList>
            <consortium name="The Broad Institute Genome Sequencing Platform"/>
            <person name="Ward D."/>
            <person name="Young S.K."/>
            <person name="Kodira C.D."/>
            <person name="Zeng Q."/>
            <person name="Koehrsen M."/>
            <person name="Alvarado L."/>
            <person name="Berlin A."/>
            <person name="Borenstein D."/>
            <person name="Chen Z."/>
            <person name="Engels R."/>
            <person name="Freedman E."/>
            <person name="Gellesch M."/>
            <person name="Goldberg J."/>
            <person name="Griggs A."/>
            <person name="Gujja S."/>
            <person name="Heiman D."/>
            <person name="Hepburn T."/>
            <person name="Howarth C."/>
            <person name="Jen D."/>
            <person name="Larson L."/>
            <person name="Lewis B."/>
            <person name="Mehta T."/>
            <person name="Park D."/>
            <person name="Pearson M."/>
            <person name="Roberts A."/>
            <person name="Saif S."/>
            <person name="Shea T."/>
            <person name="Shenoy N."/>
            <person name="Sisk P."/>
            <person name="Stolte C."/>
            <person name="Sykes S."/>
            <person name="Walk T."/>
            <person name="White J."/>
            <person name="Yandava C."/>
            <person name="Allen-Vercoe E."/>
            <person name="Strauss J."/>
            <person name="Ambrose C."/>
            <person name="Lander E."/>
            <person name="Nusbaum C."/>
            <person name="Galagan J."/>
            <person name="Birren B."/>
        </authorList>
    </citation>
    <scope>NUCLEOTIDE SEQUENCE [LARGE SCALE GENOMIC DNA]</scope>
    <source>
        <strain evidence="1 2">3_1_12</strain>
    </source>
</reference>
<evidence type="ECO:0000313" key="2">
    <source>
        <dbReference type="Proteomes" id="UP000005101"/>
    </source>
</evidence>
<gene>
    <name evidence="1" type="ORF">BFAG_03745</name>
</gene>
<dbReference type="EMBL" id="EQ973216">
    <property type="protein sequence ID" value="EFR55047.1"/>
    <property type="molecule type" value="Genomic_DNA"/>
</dbReference>
<protein>
    <recommendedName>
        <fullName evidence="3">DUF4248 domain-containing protein</fullName>
    </recommendedName>
</protein>
<accession>A0ABN0BQ39</accession>
<dbReference type="Pfam" id="PF14053">
    <property type="entry name" value="DUF4248"/>
    <property type="match status" value="1"/>
</dbReference>
<sequence>MKNMKDLEDDEREFPIRVYTKVELALLYAPHLSENAALNNLSRWMRHNKLLMAALEEVGYYKYRHSFTPKEVRLIFRYMGEPGE</sequence>